<feature type="transmembrane region" description="Helical" evidence="7">
    <location>
        <begin position="56"/>
        <end position="75"/>
    </location>
</feature>
<accession>A0ABT9PEJ8</accession>
<evidence type="ECO:0000256" key="2">
    <source>
        <dbReference type="ARBA" id="ARBA00022475"/>
    </source>
</evidence>
<dbReference type="Proteomes" id="UP001235712">
    <property type="component" value="Unassembled WGS sequence"/>
</dbReference>
<dbReference type="InterPro" id="IPR001851">
    <property type="entry name" value="ABC_transp_permease"/>
</dbReference>
<dbReference type="RefSeq" id="WP_307250586.1">
    <property type="nucleotide sequence ID" value="NZ_JAUSQZ010000001.1"/>
</dbReference>
<reference evidence="8 9" key="1">
    <citation type="submission" date="2023-07" db="EMBL/GenBank/DDBJ databases">
        <title>Sequencing the genomes of 1000 actinobacteria strains.</title>
        <authorList>
            <person name="Klenk H.-P."/>
        </authorList>
    </citation>
    <scope>NUCLEOTIDE SEQUENCE [LARGE SCALE GENOMIC DNA]</scope>
    <source>
        <strain evidence="8 9">DSM 44388</strain>
    </source>
</reference>
<feature type="transmembrane region" description="Helical" evidence="7">
    <location>
        <begin position="87"/>
        <end position="107"/>
    </location>
</feature>
<feature type="transmembrane region" description="Helical" evidence="7">
    <location>
        <begin position="5"/>
        <end position="23"/>
    </location>
</feature>
<feature type="compositionally biased region" description="Low complexity" evidence="6">
    <location>
        <begin position="333"/>
        <end position="342"/>
    </location>
</feature>
<feature type="region of interest" description="Disordered" evidence="6">
    <location>
        <begin position="331"/>
        <end position="351"/>
    </location>
</feature>
<keyword evidence="2" id="KW-1003">Cell membrane</keyword>
<proteinExistence type="predicted"/>
<evidence type="ECO:0000313" key="8">
    <source>
        <dbReference type="EMBL" id="MDP9831126.1"/>
    </source>
</evidence>
<evidence type="ECO:0000256" key="5">
    <source>
        <dbReference type="ARBA" id="ARBA00023136"/>
    </source>
</evidence>
<sequence length="351" mass="35623">MKQRILLFTVAGLVLAIGGTFLLDPYRNYLLALIAAHLCAIAGLGLLIGRTGQLSLGHAALMACGGYGYALTVNATETSVPGPLQPVLGLAAAVITAAVVGLLLGTAGARLHGPYLAGLTLAVVMALPALTNEIGGLGGDQGLMVAFRSVPESLSRLIALEQWQAWVALTVAAVVLAVLSMVDAGRTGVRMRAVRDDEVAAALAGVHPGRTKVLAFVVSAASAGAGGGVLCFVDSGVRPGGYGVSLSLLLVVAVVVGGTGRLAGAAIGAALVVLLPWLIGQATSAVDLSPELARRLDGNLAVLLFGLLLIWLTLAAPAGLVSLLRRPARRSRTSPTEPSVTPIPTLEKDRQ</sequence>
<name>A0ABT9PEJ8_9ACTN</name>
<dbReference type="PANTHER" id="PTHR30482">
    <property type="entry name" value="HIGH-AFFINITY BRANCHED-CHAIN AMINO ACID TRANSPORT SYSTEM PERMEASE"/>
    <property type="match status" value="1"/>
</dbReference>
<feature type="transmembrane region" description="Helical" evidence="7">
    <location>
        <begin position="163"/>
        <end position="182"/>
    </location>
</feature>
<protein>
    <submittedName>
        <fullName evidence="8">Branched-chain amino acid transport system permease protein</fullName>
    </submittedName>
</protein>
<feature type="transmembrane region" description="Helical" evidence="7">
    <location>
        <begin position="114"/>
        <end position="131"/>
    </location>
</feature>
<comment type="caution">
    <text evidence="8">The sequence shown here is derived from an EMBL/GenBank/DDBJ whole genome shotgun (WGS) entry which is preliminary data.</text>
</comment>
<comment type="subcellular location">
    <subcellularLocation>
        <location evidence="1">Cell membrane</location>
        <topology evidence="1">Multi-pass membrane protein</topology>
    </subcellularLocation>
</comment>
<dbReference type="CDD" id="cd06581">
    <property type="entry name" value="TM_PBP1_LivM_like"/>
    <property type="match status" value="1"/>
</dbReference>
<organism evidence="8 9">
    <name type="scientific">Kineosporia succinea</name>
    <dbReference type="NCBI Taxonomy" id="84632"/>
    <lineage>
        <taxon>Bacteria</taxon>
        <taxon>Bacillati</taxon>
        <taxon>Actinomycetota</taxon>
        <taxon>Actinomycetes</taxon>
        <taxon>Kineosporiales</taxon>
        <taxon>Kineosporiaceae</taxon>
        <taxon>Kineosporia</taxon>
    </lineage>
</organism>
<keyword evidence="9" id="KW-1185">Reference proteome</keyword>
<dbReference type="InterPro" id="IPR043428">
    <property type="entry name" value="LivM-like"/>
</dbReference>
<keyword evidence="4 7" id="KW-1133">Transmembrane helix</keyword>
<feature type="transmembrane region" description="Helical" evidence="7">
    <location>
        <begin position="262"/>
        <end position="280"/>
    </location>
</feature>
<feature type="transmembrane region" description="Helical" evidence="7">
    <location>
        <begin position="300"/>
        <end position="324"/>
    </location>
</feature>
<dbReference type="Pfam" id="PF02653">
    <property type="entry name" value="BPD_transp_2"/>
    <property type="match status" value="1"/>
</dbReference>
<dbReference type="PANTHER" id="PTHR30482:SF5">
    <property type="entry name" value="ABC TRANSPORTER PERMEASE PROTEIN"/>
    <property type="match status" value="1"/>
</dbReference>
<keyword evidence="5 7" id="KW-0472">Membrane</keyword>
<evidence type="ECO:0000313" key="9">
    <source>
        <dbReference type="Proteomes" id="UP001235712"/>
    </source>
</evidence>
<evidence type="ECO:0000256" key="6">
    <source>
        <dbReference type="SAM" id="MobiDB-lite"/>
    </source>
</evidence>
<keyword evidence="3 7" id="KW-0812">Transmembrane</keyword>
<evidence type="ECO:0000256" key="7">
    <source>
        <dbReference type="SAM" id="Phobius"/>
    </source>
</evidence>
<feature type="transmembrane region" description="Helical" evidence="7">
    <location>
        <begin position="29"/>
        <end position="49"/>
    </location>
</feature>
<gene>
    <name evidence="8" type="ORF">J2S57_006875</name>
</gene>
<evidence type="ECO:0000256" key="4">
    <source>
        <dbReference type="ARBA" id="ARBA00022989"/>
    </source>
</evidence>
<feature type="transmembrane region" description="Helical" evidence="7">
    <location>
        <begin position="213"/>
        <end position="233"/>
    </location>
</feature>
<evidence type="ECO:0000256" key="1">
    <source>
        <dbReference type="ARBA" id="ARBA00004651"/>
    </source>
</evidence>
<evidence type="ECO:0000256" key="3">
    <source>
        <dbReference type="ARBA" id="ARBA00022692"/>
    </source>
</evidence>
<feature type="transmembrane region" description="Helical" evidence="7">
    <location>
        <begin position="239"/>
        <end position="257"/>
    </location>
</feature>
<dbReference type="EMBL" id="JAUSQZ010000001">
    <property type="protein sequence ID" value="MDP9831126.1"/>
    <property type="molecule type" value="Genomic_DNA"/>
</dbReference>